<comment type="caution">
    <text evidence="1">The sequence shown here is derived from an EMBL/GenBank/DDBJ whole genome shotgun (WGS) entry which is preliminary data.</text>
</comment>
<proteinExistence type="predicted"/>
<feature type="non-terminal residue" evidence="1">
    <location>
        <position position="79"/>
    </location>
</feature>
<dbReference type="Proteomes" id="UP000245410">
    <property type="component" value="Unassembled WGS sequence"/>
</dbReference>
<gene>
    <name evidence="1" type="ORF">DKT68_04365</name>
</gene>
<dbReference type="AlphaFoldDB" id="A0A317DAQ4"/>
<accession>A0A317DAQ4</accession>
<sequence length="79" mass="8596">MSRIALPRPTLLPGLSRLWRDRHTLQLGVGPGPAALLELANPRAAHLLDLLDGTRSERTVLAHAVTTRVTADEARTLLD</sequence>
<protein>
    <submittedName>
        <fullName evidence="1">Uncharacterized protein</fullName>
    </submittedName>
</protein>
<organism evidence="1 2">
    <name type="scientific">Micromonospora acroterricola</name>
    <dbReference type="NCBI Taxonomy" id="2202421"/>
    <lineage>
        <taxon>Bacteria</taxon>
        <taxon>Bacillati</taxon>
        <taxon>Actinomycetota</taxon>
        <taxon>Actinomycetes</taxon>
        <taxon>Micromonosporales</taxon>
        <taxon>Micromonosporaceae</taxon>
        <taxon>Micromonospora</taxon>
    </lineage>
</organism>
<dbReference type="EMBL" id="QGKR01000120">
    <property type="protein sequence ID" value="PWR11968.1"/>
    <property type="molecule type" value="Genomic_DNA"/>
</dbReference>
<evidence type="ECO:0000313" key="1">
    <source>
        <dbReference type="EMBL" id="PWR11968.1"/>
    </source>
</evidence>
<evidence type="ECO:0000313" key="2">
    <source>
        <dbReference type="Proteomes" id="UP000245410"/>
    </source>
</evidence>
<reference evidence="1 2" key="1">
    <citation type="submission" date="2018-05" db="EMBL/GenBank/DDBJ databases">
        <title>Micromonospora atacamensis sp. nov., a novel actinobacteria isolated from high altitude Atacama Desert soil.</title>
        <authorList>
            <person name="Carro L."/>
            <person name="Golinska P."/>
            <person name="Klenk H.-P."/>
            <person name="Goodfellow M."/>
        </authorList>
    </citation>
    <scope>NUCLEOTIDE SEQUENCE [LARGE SCALE GENOMIC DNA]</scope>
    <source>
        <strain evidence="1 2">5R2A7</strain>
    </source>
</reference>
<name>A0A317DAQ4_9ACTN</name>
<keyword evidence="2" id="KW-1185">Reference proteome</keyword>